<feature type="transmembrane region" description="Helical" evidence="1">
    <location>
        <begin position="179"/>
        <end position="200"/>
    </location>
</feature>
<feature type="transmembrane region" description="Helical" evidence="1">
    <location>
        <begin position="494"/>
        <end position="513"/>
    </location>
</feature>
<feature type="transmembrane region" description="Helical" evidence="1">
    <location>
        <begin position="282"/>
        <end position="301"/>
    </location>
</feature>
<dbReference type="EMBL" id="OU900097">
    <property type="protein sequence ID" value="CAG9861337.1"/>
    <property type="molecule type" value="Genomic_DNA"/>
</dbReference>
<feature type="transmembrane region" description="Helical" evidence="1">
    <location>
        <begin position="258"/>
        <end position="276"/>
    </location>
</feature>
<evidence type="ECO:0000259" key="2">
    <source>
        <dbReference type="Pfam" id="PF16401"/>
    </source>
</evidence>
<accession>A0A9N9TVI3</accession>
<feature type="domain" description="DUF5009" evidence="2">
    <location>
        <begin position="213"/>
        <end position="299"/>
    </location>
</feature>
<sequence>MRWCFVDDYDENNIEGFNLADLTLDQFYLNLNIDNKSIAEDVYLYTLNKECYKCPYVRTPYCNGSIRNCDGKNVFKTAQTFRLSTVHKEYFPQEDRDGVICDIKGPFGQFGVYNVDVNKSGCFVDTLKEPVNIYSPIITVFLIYLASFLLILGSICCWKRYKSRPKVAQKTEEVPKKGRIRCLDVYRGLATVVMVFVNYGQGGYDVLEHAHWNGLHLADLVFPSFLWIMGACIPLGLATHFKKGTSNKDIILPAVKRFLKLFIIGVFVGGGADLDYLRIMGILQRLGIASCAVTIIMVFTMDRSPCDNTNGFFKDILKLWKGWMVVIAMLLLHTVIVFGVKPPGCPRGYLGPGGLHENRSYVDCVGGATGYIDGLILGKHRYQNPTTSIIYESKAYDPEGLVGCLSTVFHCFIGAQAGVTLLCYKGHYHRLIRWLSWALIAGIVGGALCGFSKEDGIIPVNKNLWSLSFVMATASFSFFATSIFYVLIDMRKWWSGAPLIFAGMNTILIYAGHEMTDQHFPLRWYLHNYSRATGDPRRTHFLALMSDVWSAQMWTLIGYYLYKIKFFFTV</sequence>
<feature type="transmembrane region" description="Helical" evidence="1">
    <location>
        <begin position="220"/>
        <end position="238"/>
    </location>
</feature>
<dbReference type="PANTHER" id="PTHR31061">
    <property type="entry name" value="LD22376P"/>
    <property type="match status" value="1"/>
</dbReference>
<feature type="transmembrane region" description="Helical" evidence="1">
    <location>
        <begin position="541"/>
        <end position="562"/>
    </location>
</feature>
<dbReference type="InterPro" id="IPR032176">
    <property type="entry name" value="DUF5009"/>
</dbReference>
<reference evidence="3" key="1">
    <citation type="submission" date="2022-01" db="EMBL/GenBank/DDBJ databases">
        <authorList>
            <person name="King R."/>
        </authorList>
    </citation>
    <scope>NUCLEOTIDE SEQUENCE</scope>
</reference>
<proteinExistence type="predicted"/>
<organism evidence="3 4">
    <name type="scientific">Phyllotreta striolata</name>
    <name type="common">Striped flea beetle</name>
    <name type="synonym">Crioceris striolata</name>
    <dbReference type="NCBI Taxonomy" id="444603"/>
    <lineage>
        <taxon>Eukaryota</taxon>
        <taxon>Metazoa</taxon>
        <taxon>Ecdysozoa</taxon>
        <taxon>Arthropoda</taxon>
        <taxon>Hexapoda</taxon>
        <taxon>Insecta</taxon>
        <taxon>Pterygota</taxon>
        <taxon>Neoptera</taxon>
        <taxon>Endopterygota</taxon>
        <taxon>Coleoptera</taxon>
        <taxon>Polyphaga</taxon>
        <taxon>Cucujiformia</taxon>
        <taxon>Chrysomeloidea</taxon>
        <taxon>Chrysomelidae</taxon>
        <taxon>Galerucinae</taxon>
        <taxon>Alticini</taxon>
        <taxon>Phyllotreta</taxon>
    </lineage>
</organism>
<evidence type="ECO:0000256" key="1">
    <source>
        <dbReference type="SAM" id="Phobius"/>
    </source>
</evidence>
<dbReference type="PANTHER" id="PTHR31061:SF24">
    <property type="entry name" value="LD22376P"/>
    <property type="match status" value="1"/>
</dbReference>
<feature type="transmembrane region" description="Helical" evidence="1">
    <location>
        <begin position="465"/>
        <end position="487"/>
    </location>
</feature>
<evidence type="ECO:0000313" key="3">
    <source>
        <dbReference type="EMBL" id="CAG9861337.1"/>
    </source>
</evidence>
<gene>
    <name evidence="3" type="ORF">PHYEVI_LOCUS7679</name>
</gene>
<feature type="transmembrane region" description="Helical" evidence="1">
    <location>
        <begin position="434"/>
        <end position="453"/>
    </location>
</feature>
<dbReference type="Pfam" id="PF16401">
    <property type="entry name" value="DUF5009"/>
    <property type="match status" value="1"/>
</dbReference>
<keyword evidence="4" id="KW-1185">Reference proteome</keyword>
<protein>
    <recommendedName>
        <fullName evidence="2">DUF5009 domain-containing protein</fullName>
    </recommendedName>
</protein>
<dbReference type="Proteomes" id="UP001153712">
    <property type="component" value="Chromosome 4"/>
</dbReference>
<keyword evidence="1" id="KW-1133">Transmembrane helix</keyword>
<dbReference type="AlphaFoldDB" id="A0A9N9TVI3"/>
<evidence type="ECO:0000313" key="4">
    <source>
        <dbReference type="Proteomes" id="UP001153712"/>
    </source>
</evidence>
<feature type="transmembrane region" description="Helical" evidence="1">
    <location>
        <begin position="400"/>
        <end position="422"/>
    </location>
</feature>
<keyword evidence="1" id="KW-0472">Membrane</keyword>
<feature type="transmembrane region" description="Helical" evidence="1">
    <location>
        <begin position="322"/>
        <end position="340"/>
    </location>
</feature>
<feature type="transmembrane region" description="Helical" evidence="1">
    <location>
        <begin position="133"/>
        <end position="158"/>
    </location>
</feature>
<name>A0A9N9TVI3_PHYSR</name>
<keyword evidence="1" id="KW-0812">Transmembrane</keyword>
<dbReference type="OrthoDB" id="2149840at2759"/>